<feature type="region of interest" description="Disordered" evidence="1">
    <location>
        <begin position="1"/>
        <end position="50"/>
    </location>
</feature>
<dbReference type="AlphaFoldDB" id="A0A1J5P2E9"/>
<reference evidence="2" key="1">
    <citation type="submission" date="2016-10" db="EMBL/GenBank/DDBJ databases">
        <title>Sequence of Gallionella enrichment culture.</title>
        <authorList>
            <person name="Poehlein A."/>
            <person name="Muehling M."/>
            <person name="Daniel R."/>
        </authorList>
    </citation>
    <scope>NUCLEOTIDE SEQUENCE</scope>
</reference>
<evidence type="ECO:0000313" key="2">
    <source>
        <dbReference type="EMBL" id="OIQ65294.1"/>
    </source>
</evidence>
<name>A0A1J5P2E9_9ZZZZ</name>
<proteinExistence type="predicted"/>
<protein>
    <submittedName>
        <fullName evidence="2">Uncharacterized protein</fullName>
    </submittedName>
</protein>
<evidence type="ECO:0000256" key="1">
    <source>
        <dbReference type="SAM" id="MobiDB-lite"/>
    </source>
</evidence>
<accession>A0A1J5P2E9</accession>
<sequence>MVHGPHLGRSRDGAARKERGKHVGQTQAGQRRGAHRRRHLPHGGQGMQLEQRGHLDAAGLRDARQIVAQQVNDHHVFSALLGGPGHGAGQFSVLQRAAAARCRAFHRAGQDMAVFPVKKQLWRDRQDLLETAVDTGRVAARLGALQALEQGGCTAGERAVQRCGVVDLVKLPGGNGLVDQRHLRIKLRSVQVAVPFDVGIARGLGWLRRLRANSAVACSGLSRPRQGVLEHAKPGQWPVGGMGFQRRIKSTGGLIAQVADAPQALSGQSLHRIQHRLDLLCRMCHQHLARAAKSATQAPVAGGRRTARTLLLRVAEVNPYLWLHRPRVLQWPAPVEASTLAGQSRVSTNS</sequence>
<dbReference type="EMBL" id="MLJW01007451">
    <property type="protein sequence ID" value="OIQ65294.1"/>
    <property type="molecule type" value="Genomic_DNA"/>
</dbReference>
<feature type="compositionally biased region" description="Basic residues" evidence="1">
    <location>
        <begin position="32"/>
        <end position="41"/>
    </location>
</feature>
<gene>
    <name evidence="2" type="ORF">GALL_531490</name>
</gene>
<organism evidence="2">
    <name type="scientific">mine drainage metagenome</name>
    <dbReference type="NCBI Taxonomy" id="410659"/>
    <lineage>
        <taxon>unclassified sequences</taxon>
        <taxon>metagenomes</taxon>
        <taxon>ecological metagenomes</taxon>
    </lineage>
</organism>
<comment type="caution">
    <text evidence="2">The sequence shown here is derived from an EMBL/GenBank/DDBJ whole genome shotgun (WGS) entry which is preliminary data.</text>
</comment>